<reference evidence="1 2" key="1">
    <citation type="submission" date="2018-06" db="EMBL/GenBank/DDBJ databases">
        <authorList>
            <consortium name="Pathogen Informatics"/>
            <person name="Doyle S."/>
        </authorList>
    </citation>
    <scope>NUCLEOTIDE SEQUENCE [LARGE SCALE GENOMIC DNA]</scope>
    <source>
        <strain evidence="1 2">NCTC9149</strain>
    </source>
</reference>
<protein>
    <submittedName>
        <fullName evidence="1">Uncharacterized protein</fullName>
    </submittedName>
</protein>
<name>A0A7H4P1Y1_9ENTR</name>
<sequence length="72" mass="7702">MESWSFAGDGGALLHDDKLLLALLMPIEGEGAGELFNQRIHQLLLIVAQMATGGQGGQQNTVLIMGVRQPPF</sequence>
<dbReference type="EMBL" id="UGMX01000002">
    <property type="protein sequence ID" value="STW06446.1"/>
    <property type="molecule type" value="Genomic_DNA"/>
</dbReference>
<organism evidence="1 2">
    <name type="scientific">Klebsiella grimontii</name>
    <dbReference type="NCBI Taxonomy" id="2058152"/>
    <lineage>
        <taxon>Bacteria</taxon>
        <taxon>Pseudomonadati</taxon>
        <taxon>Pseudomonadota</taxon>
        <taxon>Gammaproteobacteria</taxon>
        <taxon>Enterobacterales</taxon>
        <taxon>Enterobacteriaceae</taxon>
        <taxon>Klebsiella/Raoultella group</taxon>
        <taxon>Klebsiella</taxon>
    </lineage>
</organism>
<dbReference type="Proteomes" id="UP000254571">
    <property type="component" value="Unassembled WGS sequence"/>
</dbReference>
<dbReference type="AlphaFoldDB" id="A0A7H4P1Y1"/>
<accession>A0A7H4P1Y1</accession>
<gene>
    <name evidence="1" type="ORF">NCTC9149_02862</name>
</gene>
<proteinExistence type="predicted"/>
<evidence type="ECO:0000313" key="2">
    <source>
        <dbReference type="Proteomes" id="UP000254571"/>
    </source>
</evidence>
<comment type="caution">
    <text evidence="1">The sequence shown here is derived from an EMBL/GenBank/DDBJ whole genome shotgun (WGS) entry which is preliminary data.</text>
</comment>
<evidence type="ECO:0000313" key="1">
    <source>
        <dbReference type="EMBL" id="STW06446.1"/>
    </source>
</evidence>